<name>A0A7I4YDL9_HAECO</name>
<reference evidence="2" key="1">
    <citation type="submission" date="2020-12" db="UniProtKB">
        <authorList>
            <consortium name="WormBaseParasite"/>
        </authorList>
    </citation>
    <scope>IDENTIFICATION</scope>
    <source>
        <strain evidence="2">MHco3</strain>
    </source>
</reference>
<dbReference type="GO" id="GO:0044774">
    <property type="term" value="P:mitotic DNA integrity checkpoint signaling"/>
    <property type="evidence" value="ECO:0007669"/>
    <property type="project" value="TreeGrafter"/>
</dbReference>
<proteinExistence type="predicted"/>
<evidence type="ECO:0000313" key="2">
    <source>
        <dbReference type="WBParaSite" id="HCON_00079080-00001"/>
    </source>
</evidence>
<dbReference type="GO" id="GO:0000793">
    <property type="term" value="C:condensed chromosome"/>
    <property type="evidence" value="ECO:0007669"/>
    <property type="project" value="TreeGrafter"/>
</dbReference>
<dbReference type="GO" id="GO:0003697">
    <property type="term" value="F:single-stranded DNA binding"/>
    <property type="evidence" value="ECO:0007669"/>
    <property type="project" value="TreeGrafter"/>
</dbReference>
<dbReference type="GO" id="GO:0046975">
    <property type="term" value="F:histone H3K36 methyltransferase activity"/>
    <property type="evidence" value="ECO:0007669"/>
    <property type="project" value="TreeGrafter"/>
</dbReference>
<dbReference type="GO" id="GO:0000014">
    <property type="term" value="F:single-stranded DNA endodeoxyribonuclease activity"/>
    <property type="evidence" value="ECO:0007669"/>
    <property type="project" value="TreeGrafter"/>
</dbReference>
<accession>A0A7I4YDL9</accession>
<dbReference type="GO" id="GO:0015074">
    <property type="term" value="P:DNA integration"/>
    <property type="evidence" value="ECO:0007669"/>
    <property type="project" value="TreeGrafter"/>
</dbReference>
<dbReference type="GO" id="GO:0000729">
    <property type="term" value="P:DNA double-strand break processing"/>
    <property type="evidence" value="ECO:0007669"/>
    <property type="project" value="TreeGrafter"/>
</dbReference>
<dbReference type="GO" id="GO:0006303">
    <property type="term" value="P:double-strand break repair via nonhomologous end joining"/>
    <property type="evidence" value="ECO:0007669"/>
    <property type="project" value="TreeGrafter"/>
</dbReference>
<dbReference type="WBParaSite" id="HCON_00079080-00001">
    <property type="protein sequence ID" value="HCON_00079080-00001"/>
    <property type="gene ID" value="HCON_00079080"/>
</dbReference>
<dbReference type="OrthoDB" id="10032414at2759"/>
<dbReference type="GO" id="GO:0035861">
    <property type="term" value="C:site of double-strand break"/>
    <property type="evidence" value="ECO:0007669"/>
    <property type="project" value="TreeGrafter"/>
</dbReference>
<dbReference type="InterPro" id="IPR052709">
    <property type="entry name" value="Transposase-MT_Hybrid"/>
</dbReference>
<dbReference type="GO" id="GO:0005634">
    <property type="term" value="C:nucleus"/>
    <property type="evidence" value="ECO:0007669"/>
    <property type="project" value="TreeGrafter"/>
</dbReference>
<organism evidence="1 2">
    <name type="scientific">Haemonchus contortus</name>
    <name type="common">Barber pole worm</name>
    <dbReference type="NCBI Taxonomy" id="6289"/>
    <lineage>
        <taxon>Eukaryota</taxon>
        <taxon>Metazoa</taxon>
        <taxon>Ecdysozoa</taxon>
        <taxon>Nematoda</taxon>
        <taxon>Chromadorea</taxon>
        <taxon>Rhabditida</taxon>
        <taxon>Rhabditina</taxon>
        <taxon>Rhabditomorpha</taxon>
        <taxon>Strongyloidea</taxon>
        <taxon>Trichostrongylidae</taxon>
        <taxon>Haemonchus</taxon>
    </lineage>
</organism>
<dbReference type="AlphaFoldDB" id="A0A7I4YDL9"/>
<dbReference type="PANTHER" id="PTHR46060:SF2">
    <property type="entry name" value="HISTONE-LYSINE N-METHYLTRANSFERASE SETMAR"/>
    <property type="match status" value="1"/>
</dbReference>
<dbReference type="PANTHER" id="PTHR46060">
    <property type="entry name" value="MARINER MOS1 TRANSPOSASE-LIKE PROTEIN"/>
    <property type="match status" value="1"/>
</dbReference>
<evidence type="ECO:0000313" key="1">
    <source>
        <dbReference type="Proteomes" id="UP000025227"/>
    </source>
</evidence>
<dbReference type="GO" id="GO:0044547">
    <property type="term" value="F:DNA topoisomerase binding"/>
    <property type="evidence" value="ECO:0007669"/>
    <property type="project" value="TreeGrafter"/>
</dbReference>
<dbReference type="GO" id="GO:0042800">
    <property type="term" value="F:histone H3K4 methyltransferase activity"/>
    <property type="evidence" value="ECO:0007669"/>
    <property type="project" value="TreeGrafter"/>
</dbReference>
<dbReference type="GO" id="GO:0031297">
    <property type="term" value="P:replication fork processing"/>
    <property type="evidence" value="ECO:0007669"/>
    <property type="project" value="TreeGrafter"/>
</dbReference>
<dbReference type="Proteomes" id="UP000025227">
    <property type="component" value="Unplaced"/>
</dbReference>
<dbReference type="GO" id="GO:0003690">
    <property type="term" value="F:double-stranded DNA binding"/>
    <property type="evidence" value="ECO:0007669"/>
    <property type="project" value="TreeGrafter"/>
</dbReference>
<protein>
    <submittedName>
        <fullName evidence="2">HTH_48 domain-containing protein</fullName>
    </submittedName>
</protein>
<sequence>MRRRRFDVERRRGGLARSLEATWTNDRYAPPSFSIQTRQGCSRHGSGYPHSVCPGAANLSTAQRWFKKFRNGDESLKDVSRGGRPSDVDNDELKAMVEADPRVILDDILSELNFSIGTVPSNMRKIGKTKKPDKWVSHELSDEQKNRRFEISTALLLRHKNDAFLVRIVTRSGFYTTTGDVLDSDWTRVRLRNIFRS</sequence>
<keyword evidence="1" id="KW-1185">Reference proteome</keyword>